<dbReference type="PANTHER" id="PTHR30535">
    <property type="entry name" value="VITAMIN B12-BINDING PROTEIN"/>
    <property type="match status" value="1"/>
</dbReference>
<keyword evidence="2" id="KW-0732">Signal</keyword>
<keyword evidence="5" id="KW-1185">Reference proteome</keyword>
<dbReference type="GO" id="GO:0071281">
    <property type="term" value="P:cellular response to iron ion"/>
    <property type="evidence" value="ECO:0007669"/>
    <property type="project" value="TreeGrafter"/>
</dbReference>
<dbReference type="OrthoDB" id="9816357at2"/>
<dbReference type="EMBL" id="SMAL01000008">
    <property type="protein sequence ID" value="TCT13861.1"/>
    <property type="molecule type" value="Genomic_DNA"/>
</dbReference>
<dbReference type="Gene3D" id="3.40.50.1980">
    <property type="entry name" value="Nitrogenase molybdenum iron protein domain"/>
    <property type="match status" value="2"/>
</dbReference>
<sequence>MKNLFKNVTTLLLVLMLVVLAGCTANEAPSEPTPIEPIGLEDQNQVDDNVNLQVTYPLEIENKFGKITVIESEPNSVISFSPETTEIMFEINVGDKLIGRSTFCNYPVEASEIRDFGTLFDYNIESVVEANPDLVILSSMVGEDNYNAFKNLGLNVLVLDFDDSFEGTYEYITVLGQVFNRVEEAEGLIADMENVVNHVIETTKALEKPNAYFIVWAGSGDSTATGDTFIGEMMELAGANNVAADGQNWMYSVELLVEKDPDILIAPDYLVDMLYDLEGYKDLTALNEGRIYSVNEDIYYRQGPRLREAIAELASIFHPDKF</sequence>
<dbReference type="CDD" id="cd01143">
    <property type="entry name" value="YvrC"/>
    <property type="match status" value="1"/>
</dbReference>
<name>A0A4R3MLW3_9FIRM</name>
<dbReference type="PROSITE" id="PS51257">
    <property type="entry name" value="PROKAR_LIPOPROTEIN"/>
    <property type="match status" value="1"/>
</dbReference>
<dbReference type="RefSeq" id="WP_132253285.1">
    <property type="nucleotide sequence ID" value="NZ_SMAL01000008.1"/>
</dbReference>
<dbReference type="InterPro" id="IPR050902">
    <property type="entry name" value="ABC_Transporter_SBP"/>
</dbReference>
<proteinExistence type="inferred from homology"/>
<evidence type="ECO:0000256" key="1">
    <source>
        <dbReference type="ARBA" id="ARBA00008814"/>
    </source>
</evidence>
<dbReference type="PANTHER" id="PTHR30535:SF34">
    <property type="entry name" value="MOLYBDATE-BINDING PROTEIN MOLA"/>
    <property type="match status" value="1"/>
</dbReference>
<comment type="caution">
    <text evidence="4">The sequence shown here is derived from an EMBL/GenBank/DDBJ whole genome shotgun (WGS) entry which is preliminary data.</text>
</comment>
<evidence type="ECO:0000313" key="4">
    <source>
        <dbReference type="EMBL" id="TCT13861.1"/>
    </source>
</evidence>
<protein>
    <submittedName>
        <fullName evidence="4">Iron complex transport system substrate-binding protein</fullName>
    </submittedName>
</protein>
<feature type="chain" id="PRO_5039408175" evidence="2">
    <location>
        <begin position="22"/>
        <end position="322"/>
    </location>
</feature>
<dbReference type="SUPFAM" id="SSF53807">
    <property type="entry name" value="Helical backbone' metal receptor"/>
    <property type="match status" value="1"/>
</dbReference>
<dbReference type="PROSITE" id="PS50983">
    <property type="entry name" value="FE_B12_PBP"/>
    <property type="match status" value="1"/>
</dbReference>
<evidence type="ECO:0000313" key="5">
    <source>
        <dbReference type="Proteomes" id="UP000294902"/>
    </source>
</evidence>
<comment type="similarity">
    <text evidence="1">Belongs to the bacterial solute-binding protein 8 family.</text>
</comment>
<evidence type="ECO:0000259" key="3">
    <source>
        <dbReference type="PROSITE" id="PS50983"/>
    </source>
</evidence>
<feature type="signal peptide" evidence="2">
    <location>
        <begin position="1"/>
        <end position="21"/>
    </location>
</feature>
<dbReference type="Proteomes" id="UP000294902">
    <property type="component" value="Unassembled WGS sequence"/>
</dbReference>
<evidence type="ECO:0000256" key="2">
    <source>
        <dbReference type="SAM" id="SignalP"/>
    </source>
</evidence>
<dbReference type="InterPro" id="IPR002491">
    <property type="entry name" value="ABC_transptr_periplasmic_BD"/>
</dbReference>
<organism evidence="4 5">
    <name type="scientific">Natranaerovirga pectinivora</name>
    <dbReference type="NCBI Taxonomy" id="682400"/>
    <lineage>
        <taxon>Bacteria</taxon>
        <taxon>Bacillati</taxon>
        <taxon>Bacillota</taxon>
        <taxon>Clostridia</taxon>
        <taxon>Lachnospirales</taxon>
        <taxon>Natranaerovirgaceae</taxon>
        <taxon>Natranaerovirga</taxon>
    </lineage>
</organism>
<reference evidence="4 5" key="1">
    <citation type="submission" date="2019-03" db="EMBL/GenBank/DDBJ databases">
        <title>Genomic Encyclopedia of Type Strains, Phase IV (KMG-IV): sequencing the most valuable type-strain genomes for metagenomic binning, comparative biology and taxonomic classification.</title>
        <authorList>
            <person name="Goeker M."/>
        </authorList>
    </citation>
    <scope>NUCLEOTIDE SEQUENCE [LARGE SCALE GENOMIC DNA]</scope>
    <source>
        <strain evidence="4 5">DSM 24629</strain>
    </source>
</reference>
<accession>A0A4R3MLW3</accession>
<dbReference type="AlphaFoldDB" id="A0A4R3MLW3"/>
<gene>
    <name evidence="4" type="ORF">EDC18_10898</name>
</gene>
<feature type="domain" description="Fe/B12 periplasmic-binding" evidence="3">
    <location>
        <begin position="76"/>
        <end position="321"/>
    </location>
</feature>
<dbReference type="Pfam" id="PF01497">
    <property type="entry name" value="Peripla_BP_2"/>
    <property type="match status" value="1"/>
</dbReference>